<evidence type="ECO:0000313" key="2">
    <source>
        <dbReference type="Proteomes" id="UP001189429"/>
    </source>
</evidence>
<name>A0ABN9WN94_9DINO</name>
<gene>
    <name evidence="1" type="ORF">PCOR1329_LOCUS68962</name>
</gene>
<keyword evidence="2" id="KW-1185">Reference proteome</keyword>
<evidence type="ECO:0000313" key="1">
    <source>
        <dbReference type="EMBL" id="CAK0888113.1"/>
    </source>
</evidence>
<dbReference type="Proteomes" id="UP001189429">
    <property type="component" value="Unassembled WGS sequence"/>
</dbReference>
<sequence>MPPKRQPDGTCGCTCRSLGARWHGADAFTGENFECEWAKNPETKSFPRMTQYGETGMVNICRRSGGAQVPVGSLQ</sequence>
<protein>
    <submittedName>
        <fullName evidence="1">Uncharacterized protein</fullName>
    </submittedName>
</protein>
<proteinExistence type="predicted"/>
<dbReference type="EMBL" id="CAUYUJ010019026">
    <property type="protein sequence ID" value="CAK0888113.1"/>
    <property type="molecule type" value="Genomic_DNA"/>
</dbReference>
<accession>A0ABN9WN94</accession>
<comment type="caution">
    <text evidence="1">The sequence shown here is derived from an EMBL/GenBank/DDBJ whole genome shotgun (WGS) entry which is preliminary data.</text>
</comment>
<reference evidence="1" key="1">
    <citation type="submission" date="2023-10" db="EMBL/GenBank/DDBJ databases">
        <authorList>
            <person name="Chen Y."/>
            <person name="Shah S."/>
            <person name="Dougan E. K."/>
            <person name="Thang M."/>
            <person name="Chan C."/>
        </authorList>
    </citation>
    <scope>NUCLEOTIDE SEQUENCE [LARGE SCALE GENOMIC DNA]</scope>
</reference>
<feature type="non-terminal residue" evidence="1">
    <location>
        <position position="75"/>
    </location>
</feature>
<organism evidence="1 2">
    <name type="scientific">Prorocentrum cordatum</name>
    <dbReference type="NCBI Taxonomy" id="2364126"/>
    <lineage>
        <taxon>Eukaryota</taxon>
        <taxon>Sar</taxon>
        <taxon>Alveolata</taxon>
        <taxon>Dinophyceae</taxon>
        <taxon>Prorocentrales</taxon>
        <taxon>Prorocentraceae</taxon>
        <taxon>Prorocentrum</taxon>
    </lineage>
</organism>